<sequence length="229" mass="25541">MIRAVIFFSLLAACWTQHGRVVRPKIDENAEVVSVVERSCPQDEWDSVKGIREFSNWTPDTLPEVDGFTVMLTQSATTVASRCYGTQIRRQDNGKMAIMNIFPAQPSNEVLFDFGEADPSNTTETGGLSKQLMIAGASPNFIAYATCNTNSSHINIFVTYRKSITDNEKNAINRWIKSSDLPQLGRWAAINFDTCSFTKTMLRTSPTTLRRHLSAPKQIQTLVSGLALR</sequence>
<protein>
    <submittedName>
        <fullName evidence="2">Uncharacterized protein</fullName>
    </submittedName>
</protein>
<feature type="signal peptide" evidence="1">
    <location>
        <begin position="1"/>
        <end position="16"/>
    </location>
</feature>
<organism evidence="2 3">
    <name type="scientific">Tropilaelaps mercedesae</name>
    <dbReference type="NCBI Taxonomy" id="418985"/>
    <lineage>
        <taxon>Eukaryota</taxon>
        <taxon>Metazoa</taxon>
        <taxon>Ecdysozoa</taxon>
        <taxon>Arthropoda</taxon>
        <taxon>Chelicerata</taxon>
        <taxon>Arachnida</taxon>
        <taxon>Acari</taxon>
        <taxon>Parasitiformes</taxon>
        <taxon>Mesostigmata</taxon>
        <taxon>Gamasina</taxon>
        <taxon>Dermanyssoidea</taxon>
        <taxon>Laelapidae</taxon>
        <taxon>Tropilaelaps</taxon>
    </lineage>
</organism>
<proteinExistence type="predicted"/>
<comment type="caution">
    <text evidence="2">The sequence shown here is derived from an EMBL/GenBank/DDBJ whole genome shotgun (WGS) entry which is preliminary data.</text>
</comment>
<keyword evidence="1" id="KW-0732">Signal</keyword>
<reference evidence="2 3" key="1">
    <citation type="journal article" date="2017" name="Gigascience">
        <title>Draft genome of the honey bee ectoparasitic mite, Tropilaelaps mercedesae, is shaped by the parasitic life history.</title>
        <authorList>
            <person name="Dong X."/>
            <person name="Armstrong S.D."/>
            <person name="Xia D."/>
            <person name="Makepeace B.L."/>
            <person name="Darby A.C."/>
            <person name="Kadowaki T."/>
        </authorList>
    </citation>
    <scope>NUCLEOTIDE SEQUENCE [LARGE SCALE GENOMIC DNA]</scope>
    <source>
        <strain evidence="2">Wuxi-XJTLU</strain>
    </source>
</reference>
<accession>A0A1V9XC02</accession>
<dbReference type="AlphaFoldDB" id="A0A1V9XC02"/>
<dbReference type="Proteomes" id="UP000192247">
    <property type="component" value="Unassembled WGS sequence"/>
</dbReference>
<name>A0A1V9XC02_9ACAR</name>
<gene>
    <name evidence="2" type="ORF">BIW11_11221</name>
</gene>
<dbReference type="OrthoDB" id="6509170at2759"/>
<dbReference type="InParanoid" id="A0A1V9XC02"/>
<feature type="chain" id="PRO_5012822587" evidence="1">
    <location>
        <begin position="17"/>
        <end position="229"/>
    </location>
</feature>
<keyword evidence="3" id="KW-1185">Reference proteome</keyword>
<evidence type="ECO:0000313" key="3">
    <source>
        <dbReference type="Proteomes" id="UP000192247"/>
    </source>
</evidence>
<evidence type="ECO:0000256" key="1">
    <source>
        <dbReference type="SAM" id="SignalP"/>
    </source>
</evidence>
<evidence type="ECO:0000313" key="2">
    <source>
        <dbReference type="EMBL" id="OQR71075.1"/>
    </source>
</evidence>
<dbReference type="EMBL" id="MNPL01015408">
    <property type="protein sequence ID" value="OQR71075.1"/>
    <property type="molecule type" value="Genomic_DNA"/>
</dbReference>